<reference evidence="2 3" key="1">
    <citation type="submission" date="2017-11" db="EMBL/GenBank/DDBJ databases">
        <title>Draft genome of Arthrobacter agilis strain UMCV2, a plant growth-promoting rhizobacterium and biocontrol capacity of phytopathogenic fungi.</title>
        <authorList>
            <person name="Martinez-Camara R."/>
            <person name="Santoyo G."/>
            <person name="Moreno-Hagelsieb G."/>
            <person name="Valencia-Cantero E."/>
        </authorList>
    </citation>
    <scope>NUCLEOTIDE SEQUENCE [LARGE SCALE GENOMIC DNA]</scope>
    <source>
        <strain evidence="2 3">UMCV2</strain>
    </source>
</reference>
<protein>
    <recommendedName>
        <fullName evidence="4">DUF5134 domain-containing protein</fullName>
    </recommendedName>
</protein>
<evidence type="ECO:0000313" key="2">
    <source>
        <dbReference type="EMBL" id="AUZ88422.1"/>
    </source>
</evidence>
<sequence length="221" mass="22160">MNTSLSAIMLLSAAAGFAVCVRGLVPRGRRRLVGSMAGPVGGRTPGLRDGWSPGEPADVGRTPGSAVVGMAVMLVAMADMAFDAVYLLPGVVWGVVLLLAGPLLLVGGRSTAGPAPCGFGMHRSLSMIAMAALTITGGHADDAGRGATTHAGHAHGGPTLLPVLLAAGVAALLAYTVVLVVAHRRTHRDDARRGSRFLPRAGVESCLAAVSVAAMAASMVA</sequence>
<accession>A0A2L0UGR3</accession>
<evidence type="ECO:0000256" key="1">
    <source>
        <dbReference type="SAM" id="Phobius"/>
    </source>
</evidence>
<gene>
    <name evidence="2" type="ORF">CVO76_12835</name>
</gene>
<proteinExistence type="predicted"/>
<evidence type="ECO:0000313" key="3">
    <source>
        <dbReference type="Proteomes" id="UP000239187"/>
    </source>
</evidence>
<keyword evidence="1" id="KW-1133">Transmembrane helix</keyword>
<evidence type="ECO:0008006" key="4">
    <source>
        <dbReference type="Google" id="ProtNLM"/>
    </source>
</evidence>
<name>A0A2L0UGR3_9MICC</name>
<feature type="transmembrane region" description="Helical" evidence="1">
    <location>
        <begin position="6"/>
        <end position="25"/>
    </location>
</feature>
<organism evidence="2 3">
    <name type="scientific">Arthrobacter agilis</name>
    <dbReference type="NCBI Taxonomy" id="37921"/>
    <lineage>
        <taxon>Bacteria</taxon>
        <taxon>Bacillati</taxon>
        <taxon>Actinomycetota</taxon>
        <taxon>Actinomycetes</taxon>
        <taxon>Micrococcales</taxon>
        <taxon>Micrococcaceae</taxon>
        <taxon>Arthrobacter</taxon>
    </lineage>
</organism>
<keyword evidence="1" id="KW-0472">Membrane</keyword>
<feature type="transmembrane region" description="Helical" evidence="1">
    <location>
        <begin position="91"/>
        <end position="108"/>
    </location>
</feature>
<feature type="transmembrane region" description="Helical" evidence="1">
    <location>
        <begin position="160"/>
        <end position="181"/>
    </location>
</feature>
<dbReference type="Proteomes" id="UP000239187">
    <property type="component" value="Chromosome"/>
</dbReference>
<keyword evidence="1" id="KW-0812">Transmembrane</keyword>
<dbReference type="EMBL" id="CP024915">
    <property type="protein sequence ID" value="AUZ88422.1"/>
    <property type="molecule type" value="Genomic_DNA"/>
</dbReference>
<dbReference type="RefSeq" id="WP_208739540.1">
    <property type="nucleotide sequence ID" value="NZ_CP024915.1"/>
</dbReference>
<dbReference type="AlphaFoldDB" id="A0A2L0UGR3"/>